<evidence type="ECO:0000256" key="4">
    <source>
        <dbReference type="ARBA" id="ARBA00022840"/>
    </source>
</evidence>
<organism evidence="9 10">
    <name type="scientific">Mycobacterium paraseoulense</name>
    <dbReference type="NCBI Taxonomy" id="590652"/>
    <lineage>
        <taxon>Bacteria</taxon>
        <taxon>Bacillati</taxon>
        <taxon>Actinomycetota</taxon>
        <taxon>Actinomycetes</taxon>
        <taxon>Mycobacteriales</taxon>
        <taxon>Mycobacteriaceae</taxon>
        <taxon>Mycobacterium</taxon>
    </lineage>
</organism>
<dbReference type="RefSeq" id="WP_142275319.1">
    <property type="nucleotide sequence ID" value="NZ_MVIE01000136.1"/>
</dbReference>
<comment type="catalytic activity">
    <reaction evidence="7">
        <text>tRNA(Ile) + L-isoleucine + ATP = L-isoleucyl-tRNA(Ile) + AMP + diphosphate</text>
        <dbReference type="Rhea" id="RHEA:11060"/>
        <dbReference type="Rhea" id="RHEA-COMP:9666"/>
        <dbReference type="Rhea" id="RHEA-COMP:9695"/>
        <dbReference type="ChEBI" id="CHEBI:30616"/>
        <dbReference type="ChEBI" id="CHEBI:33019"/>
        <dbReference type="ChEBI" id="CHEBI:58045"/>
        <dbReference type="ChEBI" id="CHEBI:78442"/>
        <dbReference type="ChEBI" id="CHEBI:78528"/>
        <dbReference type="ChEBI" id="CHEBI:456215"/>
        <dbReference type="EC" id="6.1.1.5"/>
    </reaction>
</comment>
<keyword evidence="3" id="KW-0547">Nucleotide-binding</keyword>
<dbReference type="SUPFAM" id="SSF52374">
    <property type="entry name" value="Nucleotidylyl transferase"/>
    <property type="match status" value="1"/>
</dbReference>
<dbReference type="OrthoDB" id="9810365at2"/>
<dbReference type="EMBL" id="MVIE01000136">
    <property type="protein sequence ID" value="ORB32096.1"/>
    <property type="molecule type" value="Genomic_DNA"/>
</dbReference>
<keyword evidence="5" id="KW-0648">Protein biosynthesis</keyword>
<accession>A0A1X0I092</accession>
<evidence type="ECO:0000259" key="8">
    <source>
        <dbReference type="Pfam" id="PF00133"/>
    </source>
</evidence>
<dbReference type="InterPro" id="IPR050081">
    <property type="entry name" value="Ile-tRNA_ligase"/>
</dbReference>
<feature type="domain" description="Aminoacyl-tRNA synthetase class Ia" evidence="8">
    <location>
        <begin position="12"/>
        <end position="107"/>
    </location>
</feature>
<feature type="non-terminal residue" evidence="9">
    <location>
        <position position="1"/>
    </location>
</feature>
<evidence type="ECO:0000256" key="2">
    <source>
        <dbReference type="ARBA" id="ARBA00022598"/>
    </source>
</evidence>
<comment type="similarity">
    <text evidence="1">Belongs to the class-I aminoacyl-tRNA synthetase family. IleS type 1 subfamily.</text>
</comment>
<dbReference type="AlphaFoldDB" id="A0A1X0I092"/>
<evidence type="ECO:0000256" key="7">
    <source>
        <dbReference type="ARBA" id="ARBA00048359"/>
    </source>
</evidence>
<evidence type="ECO:0000256" key="5">
    <source>
        <dbReference type="ARBA" id="ARBA00022917"/>
    </source>
</evidence>
<dbReference type="Proteomes" id="UP000192513">
    <property type="component" value="Unassembled WGS sequence"/>
</dbReference>
<keyword evidence="6" id="KW-0030">Aminoacyl-tRNA synthetase</keyword>
<feature type="non-terminal residue" evidence="9">
    <location>
        <position position="109"/>
    </location>
</feature>
<keyword evidence="2" id="KW-0436">Ligase</keyword>
<evidence type="ECO:0000313" key="10">
    <source>
        <dbReference type="Proteomes" id="UP000192513"/>
    </source>
</evidence>
<name>A0A1X0I092_9MYCO</name>
<keyword evidence="10" id="KW-1185">Reference proteome</keyword>
<dbReference type="Pfam" id="PF00133">
    <property type="entry name" value="tRNA-synt_1"/>
    <property type="match status" value="1"/>
</dbReference>
<evidence type="ECO:0000256" key="1">
    <source>
        <dbReference type="ARBA" id="ARBA00006887"/>
    </source>
</evidence>
<dbReference type="PANTHER" id="PTHR42765:SF1">
    <property type="entry name" value="ISOLEUCINE--TRNA LIGASE, MITOCHONDRIAL"/>
    <property type="match status" value="1"/>
</dbReference>
<gene>
    <name evidence="9" type="ORF">BST39_28760</name>
</gene>
<dbReference type="GO" id="GO:0004822">
    <property type="term" value="F:isoleucine-tRNA ligase activity"/>
    <property type="evidence" value="ECO:0007669"/>
    <property type="project" value="UniProtKB-EC"/>
</dbReference>
<comment type="caution">
    <text evidence="9">The sequence shown here is derived from an EMBL/GenBank/DDBJ whole genome shotgun (WGS) entry which is preliminary data.</text>
</comment>
<evidence type="ECO:0000256" key="6">
    <source>
        <dbReference type="ARBA" id="ARBA00023146"/>
    </source>
</evidence>
<keyword evidence="4" id="KW-0067">ATP-binding</keyword>
<dbReference type="GO" id="GO:0005829">
    <property type="term" value="C:cytosol"/>
    <property type="evidence" value="ECO:0007669"/>
    <property type="project" value="TreeGrafter"/>
</dbReference>
<dbReference type="PANTHER" id="PTHR42765">
    <property type="entry name" value="SOLEUCYL-TRNA SYNTHETASE"/>
    <property type="match status" value="1"/>
</dbReference>
<sequence length="109" mass="12710">YMHCWRHKTPLIYRATAQWFVGMDKQPRQGASLRERALEAITQTEFVPGWGQARLHGMIAGRPDWCISRQRNWGVPIPFFLHKASGELHPRTVELMEEVAQRVEKEGIE</sequence>
<dbReference type="Gene3D" id="3.40.50.620">
    <property type="entry name" value="HUPs"/>
    <property type="match status" value="1"/>
</dbReference>
<dbReference type="InterPro" id="IPR002300">
    <property type="entry name" value="aa-tRNA-synth_Ia"/>
</dbReference>
<evidence type="ECO:0000313" key="9">
    <source>
        <dbReference type="EMBL" id="ORB32096.1"/>
    </source>
</evidence>
<dbReference type="GO" id="GO:0006428">
    <property type="term" value="P:isoleucyl-tRNA aminoacylation"/>
    <property type="evidence" value="ECO:0007669"/>
    <property type="project" value="TreeGrafter"/>
</dbReference>
<dbReference type="GO" id="GO:0005524">
    <property type="term" value="F:ATP binding"/>
    <property type="evidence" value="ECO:0007669"/>
    <property type="project" value="UniProtKB-KW"/>
</dbReference>
<protein>
    <recommendedName>
        <fullName evidence="8">Aminoacyl-tRNA synthetase class Ia domain-containing protein</fullName>
    </recommendedName>
</protein>
<evidence type="ECO:0000256" key="3">
    <source>
        <dbReference type="ARBA" id="ARBA00022741"/>
    </source>
</evidence>
<dbReference type="InterPro" id="IPR014729">
    <property type="entry name" value="Rossmann-like_a/b/a_fold"/>
</dbReference>
<reference evidence="9 10" key="1">
    <citation type="submission" date="2017-02" db="EMBL/GenBank/DDBJ databases">
        <title>The new phylogeny of genus Mycobacterium.</title>
        <authorList>
            <person name="Tortoli E."/>
            <person name="Trovato A."/>
            <person name="Cirillo D.M."/>
        </authorList>
    </citation>
    <scope>NUCLEOTIDE SEQUENCE [LARGE SCALE GENOMIC DNA]</scope>
    <source>
        <strain evidence="9 10">DSM 45000</strain>
    </source>
</reference>
<proteinExistence type="inferred from homology"/>